<feature type="transmembrane region" description="Helical" evidence="9">
    <location>
        <begin position="150"/>
        <end position="172"/>
    </location>
</feature>
<dbReference type="Proteomes" id="UP001595533">
    <property type="component" value="Unassembled WGS sequence"/>
</dbReference>
<evidence type="ECO:0000256" key="5">
    <source>
        <dbReference type="ARBA" id="ARBA00022692"/>
    </source>
</evidence>
<dbReference type="InterPro" id="IPR038770">
    <property type="entry name" value="Na+/solute_symporter_sf"/>
</dbReference>
<dbReference type="PANTHER" id="PTHR42751">
    <property type="entry name" value="SODIUM/HYDROGEN EXCHANGER FAMILY/TRKA DOMAIN PROTEIN"/>
    <property type="match status" value="1"/>
</dbReference>
<evidence type="ECO:0000256" key="7">
    <source>
        <dbReference type="ARBA" id="ARBA00023065"/>
    </source>
</evidence>
<dbReference type="InterPro" id="IPR003148">
    <property type="entry name" value="RCK_N"/>
</dbReference>
<accession>A0ABV7J850</accession>
<evidence type="ECO:0000256" key="6">
    <source>
        <dbReference type="ARBA" id="ARBA00022989"/>
    </source>
</evidence>
<proteinExistence type="inferred from homology"/>
<dbReference type="PANTHER" id="PTHR42751:SF1">
    <property type="entry name" value="CATION_PROTON ANTIPORTER YBAL-RELATED"/>
    <property type="match status" value="1"/>
</dbReference>
<dbReference type="InterPro" id="IPR036291">
    <property type="entry name" value="NAD(P)-bd_dom_sf"/>
</dbReference>
<dbReference type="SUPFAM" id="SSF51735">
    <property type="entry name" value="NAD(P)-binding Rossmann-fold domains"/>
    <property type="match status" value="1"/>
</dbReference>
<keyword evidence="13" id="KW-1185">Reference proteome</keyword>
<keyword evidence="4" id="KW-0050">Antiport</keyword>
<keyword evidence="7" id="KW-0406">Ion transport</keyword>
<dbReference type="InterPro" id="IPR006153">
    <property type="entry name" value="Cation/H_exchanger_TM"/>
</dbReference>
<feature type="transmembrane region" description="Helical" evidence="9">
    <location>
        <begin position="6"/>
        <end position="26"/>
    </location>
</feature>
<dbReference type="RefSeq" id="WP_077409998.1">
    <property type="nucleotide sequence ID" value="NZ_JBHRTS010000002.1"/>
</dbReference>
<dbReference type="Pfam" id="PF02254">
    <property type="entry name" value="TrkA_N"/>
    <property type="match status" value="1"/>
</dbReference>
<comment type="similarity">
    <text evidence="2">Belongs to the monovalent cation:proton antiporter 2 (CPA2) transporter (TC 2.A.37) family.</text>
</comment>
<reference evidence="13" key="1">
    <citation type="journal article" date="2019" name="Int. J. Syst. Evol. Microbiol.">
        <title>The Global Catalogue of Microorganisms (GCM) 10K type strain sequencing project: providing services to taxonomists for standard genome sequencing and annotation.</title>
        <authorList>
            <consortium name="The Broad Institute Genomics Platform"/>
            <consortium name="The Broad Institute Genome Sequencing Center for Infectious Disease"/>
            <person name="Wu L."/>
            <person name="Ma J."/>
        </authorList>
    </citation>
    <scope>NUCLEOTIDE SEQUENCE [LARGE SCALE GENOMIC DNA]</scope>
    <source>
        <strain evidence="13">KCTC 42953</strain>
    </source>
</reference>
<evidence type="ECO:0000259" key="11">
    <source>
        <dbReference type="Pfam" id="PF02254"/>
    </source>
</evidence>
<feature type="domain" description="Cation/H+ exchanger transmembrane" evidence="10">
    <location>
        <begin position="19"/>
        <end position="360"/>
    </location>
</feature>
<keyword evidence="6 9" id="KW-1133">Transmembrane helix</keyword>
<feature type="transmembrane region" description="Helical" evidence="9">
    <location>
        <begin position="88"/>
        <end position="113"/>
    </location>
</feature>
<evidence type="ECO:0000313" key="13">
    <source>
        <dbReference type="Proteomes" id="UP001595533"/>
    </source>
</evidence>
<keyword evidence="3" id="KW-0813">Transport</keyword>
<comment type="subcellular location">
    <subcellularLocation>
        <location evidence="1">Membrane</location>
        <topology evidence="1">Multi-pass membrane protein</topology>
    </subcellularLocation>
</comment>
<keyword evidence="5 9" id="KW-0812">Transmembrane</keyword>
<dbReference type="Gene3D" id="1.20.1530.20">
    <property type="match status" value="1"/>
</dbReference>
<feature type="transmembrane region" description="Helical" evidence="9">
    <location>
        <begin position="207"/>
        <end position="226"/>
    </location>
</feature>
<evidence type="ECO:0000313" key="12">
    <source>
        <dbReference type="EMBL" id="MFC3193322.1"/>
    </source>
</evidence>
<feature type="transmembrane region" description="Helical" evidence="9">
    <location>
        <begin position="178"/>
        <end position="195"/>
    </location>
</feature>
<evidence type="ECO:0000256" key="8">
    <source>
        <dbReference type="ARBA" id="ARBA00023136"/>
    </source>
</evidence>
<organism evidence="12 13">
    <name type="scientific">Marinicella sediminis</name>
    <dbReference type="NCBI Taxonomy" id="1792834"/>
    <lineage>
        <taxon>Bacteria</taxon>
        <taxon>Pseudomonadati</taxon>
        <taxon>Pseudomonadota</taxon>
        <taxon>Gammaproteobacteria</taxon>
        <taxon>Lysobacterales</taxon>
        <taxon>Marinicellaceae</taxon>
        <taxon>Marinicella</taxon>
    </lineage>
</organism>
<comment type="caution">
    <text evidence="12">The sequence shown here is derived from an EMBL/GenBank/DDBJ whole genome shotgun (WGS) entry which is preliminary data.</text>
</comment>
<evidence type="ECO:0000256" key="3">
    <source>
        <dbReference type="ARBA" id="ARBA00022448"/>
    </source>
</evidence>
<evidence type="ECO:0000259" key="10">
    <source>
        <dbReference type="Pfam" id="PF00999"/>
    </source>
</evidence>
<name>A0ABV7J850_9GAMM</name>
<feature type="transmembrane region" description="Helical" evidence="9">
    <location>
        <begin position="279"/>
        <end position="301"/>
    </location>
</feature>
<gene>
    <name evidence="12" type="ORF">ACFODZ_03595</name>
</gene>
<feature type="transmembrane region" description="Helical" evidence="9">
    <location>
        <begin position="321"/>
        <end position="338"/>
    </location>
</feature>
<sequence length="544" mass="60614">MELSWLIQALDSFIWIGMTFMLGLFAQKIGLPPLVGFLTSGFILSTQNIVDRHLLEFMSELGITLLLFTIGLKINVKNLIRPQVWGVTLLHVVITVALLSGVVMTLAVLKVYMFADLSLHNALLLAFALSFSSTVFVVKVMEERGEYDALHGRIAIGILIIQDIIAVAFLAFSDGKIPTIWAFSLLLLIPFRFLLHRLLNQVGHGEMLVLFGFLLALGGAEIFEMVGVKGDLGALLLGALLANHAKSIELVKNMMGFKDLFLLGFFLSIGLYGQPDWNMLMLAAVLTPLVLVKGVLFFFLFTRFQLRSRTALFSTINLSNFSEFGLIVMAVGVAQQWINDSWLIVMAMMISFSFVLSAILSRFSNDLYNQRRKWFKRFQSKQRLPFDPVLNIGKAEVAVVGMGIIGTGAYDQLSQLHHKLVVGIDVNIYKVLKHKKAHRHVVLGDPSDADFWDRVKRMHKLKLVVLTLPNVATTLEVVKMFKEMGYKARLVSIAKFPEDIVALEEAGVDMAANIFSEAGAGFASHIIESEPVFSDLRNQHKPVS</sequence>
<evidence type="ECO:0000256" key="4">
    <source>
        <dbReference type="ARBA" id="ARBA00022449"/>
    </source>
</evidence>
<feature type="transmembrane region" description="Helical" evidence="9">
    <location>
        <begin position="344"/>
        <end position="363"/>
    </location>
</feature>
<keyword evidence="8 9" id="KW-0472">Membrane</keyword>
<dbReference type="EMBL" id="JBHRTS010000002">
    <property type="protein sequence ID" value="MFC3193322.1"/>
    <property type="molecule type" value="Genomic_DNA"/>
</dbReference>
<feature type="domain" description="RCK N-terminal" evidence="11">
    <location>
        <begin position="397"/>
        <end position="512"/>
    </location>
</feature>
<evidence type="ECO:0000256" key="2">
    <source>
        <dbReference type="ARBA" id="ARBA00005551"/>
    </source>
</evidence>
<evidence type="ECO:0000256" key="1">
    <source>
        <dbReference type="ARBA" id="ARBA00004141"/>
    </source>
</evidence>
<feature type="transmembrane region" description="Helical" evidence="9">
    <location>
        <begin position="119"/>
        <end position="138"/>
    </location>
</feature>
<feature type="transmembrane region" description="Helical" evidence="9">
    <location>
        <begin position="56"/>
        <end position="76"/>
    </location>
</feature>
<evidence type="ECO:0000256" key="9">
    <source>
        <dbReference type="SAM" id="Phobius"/>
    </source>
</evidence>
<dbReference type="Pfam" id="PF00999">
    <property type="entry name" value="Na_H_Exchanger"/>
    <property type="match status" value="1"/>
</dbReference>
<protein>
    <submittedName>
        <fullName evidence="12">Cation:proton antiporter</fullName>
    </submittedName>
</protein>
<dbReference type="Gene3D" id="3.40.50.720">
    <property type="entry name" value="NAD(P)-binding Rossmann-like Domain"/>
    <property type="match status" value="1"/>
</dbReference>